<evidence type="ECO:0000259" key="11">
    <source>
        <dbReference type="Pfam" id="PF12971"/>
    </source>
</evidence>
<comment type="caution">
    <text evidence="13">The sequence shown here is derived from an EMBL/GenBank/DDBJ whole genome shotgun (WGS) entry which is preliminary data.</text>
</comment>
<dbReference type="Gene3D" id="3.30.379.10">
    <property type="entry name" value="Chitobiase/beta-hexosaminidase domain 2-like"/>
    <property type="match status" value="1"/>
</dbReference>
<accession>A0AAV3ZHT4</accession>
<evidence type="ECO:0000256" key="8">
    <source>
        <dbReference type="ARBA" id="ARBA00072202"/>
    </source>
</evidence>
<dbReference type="Gene3D" id="1.20.120.670">
    <property type="entry name" value="N-acetyl-b-d-glucoasminidase"/>
    <property type="match status" value="1"/>
</dbReference>
<dbReference type="GO" id="GO:0004561">
    <property type="term" value="F:alpha-N-acetylglucosaminidase activity"/>
    <property type="evidence" value="ECO:0007669"/>
    <property type="project" value="UniProtKB-EC"/>
</dbReference>
<evidence type="ECO:0000313" key="13">
    <source>
        <dbReference type="EMBL" id="GFN94101.1"/>
    </source>
</evidence>
<keyword evidence="4" id="KW-0326">Glycosidase</keyword>
<evidence type="ECO:0000256" key="5">
    <source>
        <dbReference type="ARBA" id="ARBA00052030"/>
    </source>
</evidence>
<keyword evidence="2" id="KW-0378">Hydrolase</keyword>
<evidence type="ECO:0000256" key="9">
    <source>
        <dbReference type="SAM" id="SignalP"/>
    </source>
</evidence>
<dbReference type="Gene3D" id="3.20.20.80">
    <property type="entry name" value="Glycosidases"/>
    <property type="match status" value="1"/>
</dbReference>
<evidence type="ECO:0000259" key="12">
    <source>
        <dbReference type="Pfam" id="PF12972"/>
    </source>
</evidence>
<protein>
    <recommendedName>
        <fullName evidence="8">Alpha-N-acetylglucosaminidase</fullName>
        <ecNumber evidence="7">3.2.1.50</ecNumber>
    </recommendedName>
</protein>
<evidence type="ECO:0000256" key="1">
    <source>
        <dbReference type="ARBA" id="ARBA00022729"/>
    </source>
</evidence>
<dbReference type="Pfam" id="PF05089">
    <property type="entry name" value="NAGLU"/>
    <property type="match status" value="1"/>
</dbReference>
<proteinExistence type="inferred from homology"/>
<dbReference type="Pfam" id="PF12972">
    <property type="entry name" value="NAGLU_C"/>
    <property type="match status" value="1"/>
</dbReference>
<evidence type="ECO:0000313" key="14">
    <source>
        <dbReference type="Proteomes" id="UP000735302"/>
    </source>
</evidence>
<dbReference type="InterPro" id="IPR007781">
    <property type="entry name" value="NAGLU"/>
</dbReference>
<comment type="similarity">
    <text evidence="6">Belongs to the glycosyl hydrolase 89 family.</text>
</comment>
<evidence type="ECO:0000256" key="7">
    <source>
        <dbReference type="ARBA" id="ARBA00066522"/>
    </source>
</evidence>
<dbReference type="EC" id="3.2.1.50" evidence="7"/>
<feature type="domain" description="Alpha-N-acetylglucosaminidase tim-barrel" evidence="10">
    <location>
        <begin position="135"/>
        <end position="468"/>
    </location>
</feature>
<reference evidence="13 14" key="1">
    <citation type="journal article" date="2021" name="Elife">
        <title>Chloroplast acquisition without the gene transfer in kleptoplastic sea slugs, Plakobranchus ocellatus.</title>
        <authorList>
            <person name="Maeda T."/>
            <person name="Takahashi S."/>
            <person name="Yoshida T."/>
            <person name="Shimamura S."/>
            <person name="Takaki Y."/>
            <person name="Nagai Y."/>
            <person name="Toyoda A."/>
            <person name="Suzuki Y."/>
            <person name="Arimoto A."/>
            <person name="Ishii H."/>
            <person name="Satoh N."/>
            <person name="Nishiyama T."/>
            <person name="Hasebe M."/>
            <person name="Maruyama T."/>
            <person name="Minagawa J."/>
            <person name="Obokata J."/>
            <person name="Shigenobu S."/>
        </authorList>
    </citation>
    <scope>NUCLEOTIDE SEQUENCE [LARGE SCALE GENOMIC DNA]</scope>
</reference>
<evidence type="ECO:0000256" key="6">
    <source>
        <dbReference type="ARBA" id="ARBA00060996"/>
    </source>
</evidence>
<evidence type="ECO:0000259" key="10">
    <source>
        <dbReference type="Pfam" id="PF05089"/>
    </source>
</evidence>
<feature type="chain" id="PRO_5043719134" description="Alpha-N-acetylglucosaminidase" evidence="9">
    <location>
        <begin position="21"/>
        <end position="776"/>
    </location>
</feature>
<evidence type="ECO:0000256" key="4">
    <source>
        <dbReference type="ARBA" id="ARBA00023295"/>
    </source>
</evidence>
<dbReference type="InterPro" id="IPR024240">
    <property type="entry name" value="NAGLU_N"/>
</dbReference>
<comment type="catalytic activity">
    <reaction evidence="5">
        <text>Hydrolysis of terminal non-reducing N-acetyl-D-glucosamine residues in N-acetyl-alpha-D-glucosaminides.</text>
        <dbReference type="EC" id="3.2.1.50"/>
    </reaction>
</comment>
<dbReference type="PANTHER" id="PTHR12872">
    <property type="entry name" value="ALPHA-N-ACETYLGLUCOSAMINIDASE"/>
    <property type="match status" value="1"/>
</dbReference>
<organism evidence="13 14">
    <name type="scientific">Plakobranchus ocellatus</name>
    <dbReference type="NCBI Taxonomy" id="259542"/>
    <lineage>
        <taxon>Eukaryota</taxon>
        <taxon>Metazoa</taxon>
        <taxon>Spiralia</taxon>
        <taxon>Lophotrochozoa</taxon>
        <taxon>Mollusca</taxon>
        <taxon>Gastropoda</taxon>
        <taxon>Heterobranchia</taxon>
        <taxon>Euthyneura</taxon>
        <taxon>Panpulmonata</taxon>
        <taxon>Sacoglossa</taxon>
        <taxon>Placobranchoidea</taxon>
        <taxon>Plakobranchidae</taxon>
        <taxon>Plakobranchus</taxon>
    </lineage>
</organism>
<dbReference type="InterPro" id="IPR029018">
    <property type="entry name" value="Hex-like_dom2"/>
</dbReference>
<dbReference type="FunFam" id="3.20.20.80:FF:000107">
    <property type="entry name" value="Alpha-N-acetylglucosaminidase family"/>
    <property type="match status" value="1"/>
</dbReference>
<dbReference type="InterPro" id="IPR024732">
    <property type="entry name" value="NAGLU_C"/>
</dbReference>
<feature type="domain" description="Alpha-N-acetylglucosaminidase N-terminal" evidence="11">
    <location>
        <begin position="39"/>
        <end position="120"/>
    </location>
</feature>
<dbReference type="Proteomes" id="UP000735302">
    <property type="component" value="Unassembled WGS sequence"/>
</dbReference>
<keyword evidence="1 9" id="KW-0732">Signal</keyword>
<gene>
    <name evidence="13" type="ORF">PoB_002060700</name>
</gene>
<dbReference type="PROSITE" id="PS51257">
    <property type="entry name" value="PROKAR_LIPOPROTEIN"/>
    <property type="match status" value="1"/>
</dbReference>
<dbReference type="PANTHER" id="PTHR12872:SF1">
    <property type="entry name" value="ALPHA-N-ACETYLGLUCOSAMINIDASE"/>
    <property type="match status" value="1"/>
</dbReference>
<feature type="domain" description="Alpha-N-acetylglucosaminidase C-terminal" evidence="12">
    <location>
        <begin position="476"/>
        <end position="736"/>
    </location>
</feature>
<name>A0AAV3ZHT4_9GAST</name>
<dbReference type="Pfam" id="PF12971">
    <property type="entry name" value="NAGLU_N"/>
    <property type="match status" value="1"/>
</dbReference>
<feature type="signal peptide" evidence="9">
    <location>
        <begin position="1"/>
        <end position="20"/>
    </location>
</feature>
<sequence>MKLLTFAVYMALFAVSSCIADFPQLSALRSKASSETQGQAVHGLLKRLIGERVSDFDIEIDSTLGPQDTFKLSSVENGRIKITATGGVAAAMGFYHYLKYFCYGQITWAGKQTMLPPVLPPLKTAVTISTLDKFRYYQNVCTLSYSSAFWSWERWEKEIDWMALHGFNLPLAFVGQEAIFQRMYLSMGFTQKELDEHFGGPAFLAWARMGNIRGWGGPLPQMWITQKLMLQHKILGRMRELGMVPVLPAFAGHVPAAIKRVFPKANVTRLGNWGHFNSTFSGTYLLDFEDPLFQTFGKTFIQMQTQEFGSDHIYNADTFNEMRPASSDPDYIAKAGKSVFKAMTAGDPQAVWLMQGWMFLSPFWQAPQVKALVTSVPKGSMIILDLAAEIEPVYQKFESFYGQPFIWCMLHNFGGTMEFYGVIDNINKGPSVARNFPKSTMIGVGVTPEGIHQNEVIYEFMAENSWRKEPRDVYTWLSNFTQQRYGQLNDDVNNAWQLLLGSVYNATDAHRDHDLVMITKRPDPKYDVTSDVWYNPEDVFRAWDGFVNASHALQGSSLFHYDIADVSRNNLQLVALIYFSEMVKAYKAKDIPTIEKNSASIVELLSDLNDLLCSNERFLLGLWIADAHFWATSTSEKTLLEYNARNQITLWGPNGEIHDYASKQWCGVVKDFYKPRWEFFSNWLIQLIKNGTSWDSYIFREEIMRTVESPWTFSTYPQRTEPSGNPIVKSTELHAKYRPVTKNEFFRKIWKDIQIGKKSKKGLGLYVAKISRMFSL</sequence>
<dbReference type="AlphaFoldDB" id="A0AAV3ZHT4"/>
<keyword evidence="14" id="KW-1185">Reference proteome</keyword>
<dbReference type="EMBL" id="BLXT01002413">
    <property type="protein sequence ID" value="GFN94101.1"/>
    <property type="molecule type" value="Genomic_DNA"/>
</dbReference>
<keyword evidence="3" id="KW-0325">Glycoprotein</keyword>
<evidence type="ECO:0000256" key="3">
    <source>
        <dbReference type="ARBA" id="ARBA00023180"/>
    </source>
</evidence>
<dbReference type="InterPro" id="IPR024733">
    <property type="entry name" value="NAGLU_tim-barrel"/>
</dbReference>
<dbReference type="GO" id="GO:0048731">
    <property type="term" value="P:system development"/>
    <property type="evidence" value="ECO:0007669"/>
    <property type="project" value="UniProtKB-ARBA"/>
</dbReference>
<evidence type="ECO:0000256" key="2">
    <source>
        <dbReference type="ARBA" id="ARBA00022801"/>
    </source>
</evidence>